<gene>
    <name evidence="1" type="ORF">MRB53_027353</name>
</gene>
<reference evidence="1 2" key="1">
    <citation type="journal article" date="2022" name="Hortic Res">
        <title>A haplotype resolved chromosomal level avocado genome allows analysis of novel avocado genes.</title>
        <authorList>
            <person name="Nath O."/>
            <person name="Fletcher S.J."/>
            <person name="Hayward A."/>
            <person name="Shaw L.M."/>
            <person name="Masouleh A.K."/>
            <person name="Furtado A."/>
            <person name="Henry R.J."/>
            <person name="Mitter N."/>
        </authorList>
    </citation>
    <scope>NUCLEOTIDE SEQUENCE [LARGE SCALE GENOMIC DNA]</scope>
    <source>
        <strain evidence="2">cv. Hass</strain>
    </source>
</reference>
<keyword evidence="2" id="KW-1185">Reference proteome</keyword>
<dbReference type="Proteomes" id="UP001234297">
    <property type="component" value="Chromosome 8"/>
</dbReference>
<evidence type="ECO:0000313" key="1">
    <source>
        <dbReference type="EMBL" id="KAJ8634017.1"/>
    </source>
</evidence>
<organism evidence="1 2">
    <name type="scientific">Persea americana</name>
    <name type="common">Avocado</name>
    <dbReference type="NCBI Taxonomy" id="3435"/>
    <lineage>
        <taxon>Eukaryota</taxon>
        <taxon>Viridiplantae</taxon>
        <taxon>Streptophyta</taxon>
        <taxon>Embryophyta</taxon>
        <taxon>Tracheophyta</taxon>
        <taxon>Spermatophyta</taxon>
        <taxon>Magnoliopsida</taxon>
        <taxon>Magnoliidae</taxon>
        <taxon>Laurales</taxon>
        <taxon>Lauraceae</taxon>
        <taxon>Persea</taxon>
    </lineage>
</organism>
<protein>
    <submittedName>
        <fullName evidence="1">Uncharacterized protein</fullName>
    </submittedName>
</protein>
<evidence type="ECO:0000313" key="2">
    <source>
        <dbReference type="Proteomes" id="UP001234297"/>
    </source>
</evidence>
<comment type="caution">
    <text evidence="1">The sequence shown here is derived from an EMBL/GenBank/DDBJ whole genome shotgun (WGS) entry which is preliminary data.</text>
</comment>
<proteinExistence type="predicted"/>
<sequence length="277" mass="30451">MKLFASVDGPENRYALKAASKLLVRAEEKNLVPFALSQLHANEMGPWHYLIAGIEGKTTPWLACHNGVPVYDRVGKEPEQNKLYNDAMASHTSFVVSALVQGCAKEGVFYGVRTLVDVGGNTGAASKAITNAFPHVKCTVLDFAHVVETLPKDPKVDFVAGNAFDYVPKADAVLMKSFLHSFDDDNCIKILNKCREAIPAKGGKLIIVEIVVDIDGTPEFAWSRLCTDLEMVKFGGKERTADEWKNLLTKAGFGNYNIIPMTVNEAIVEAYPYPLHY</sequence>
<name>A0ACC2LKM2_PERAE</name>
<dbReference type="EMBL" id="CM056816">
    <property type="protein sequence ID" value="KAJ8634017.1"/>
    <property type="molecule type" value="Genomic_DNA"/>
</dbReference>
<accession>A0ACC2LKM2</accession>